<keyword evidence="19" id="KW-1133">Transmembrane helix</keyword>
<dbReference type="RefSeq" id="WP_147650168.1">
    <property type="nucleotide sequence ID" value="NZ_CP042806.1"/>
</dbReference>
<sequence>MAVKVKIGGNSRTGAQHSLGVRILRVALIACSALLLLFFSVFGYYYFKYQKIVDDRLNAGPMFTNTSQVFAAPREVRPGQKLSAGTIGQELRQAGYNNNPQMGTYQLRGDTILIKPGPQSFHSTDGATITTEDGEVQSITAENGVALRGYELEPLLITGLSEDKNRIKRRLVSYKDIPQRMVQSVTAIEDRQFFEHGGINYARTIKCGVQDLLSGRKACGGSTLTQQLARGFFLTPEKHIKRKLIEILISFQLEARFSKQQIFEMYANQINLGQRGSFAINGFGEAAQAYFGKDLKQLDLAECAMLAGMIQRPNYFSPYKHPERAMERRNIVLDSMVETNAITKSEAERAKAEPIRLAPPNVDASEAPYFVDVVHDTLVQRIGDQELSHQSLRIYTSLDPDLQRAASEAVAIGMQNVDEMVRKQHRGNGPITWPQVSLVALNPHTGQVLAMVGGRNYGVSQLNHATSKRPTGSIFKPFVYAAAYNASVNGQTIGDKGIFTATTMLDDEPTTFTFDNGRQTYTPRNYKDEFHGSVTAIYALAHSLNNATISLGQMVGFENVAALGRQAGIAAARGTPAVSLGAYDATPLDMAGAYTIFANNGVHLNPWTLASVRNLNGDIVADFAPEARQVLDPRVAALSTSLMEGVMNFGYGYETRKRGFMAPAAGKTGTSHDAWFAGYTSNLICIVWVGNDDYTDVKLAGALAAAPIWAEFMNRAIKLPQYSDMKAFSYPDGVIMERLDKNTNLLSDSSCPNAYSAAFLAGTEPHNTCSHMGDDQRNFFQKMLGIGGQTQSQENQQPPAGNEPGASPNPAAVHSGPPPNPGAQPNPGSSPNPVVEEPKKKKNFFQKIFGGGDKKQQQPTQPQQ</sequence>
<comment type="similarity">
    <text evidence="4">In the N-terminal section; belongs to the glycosyltransferase 51 family.</text>
</comment>
<feature type="transmembrane region" description="Helical" evidence="19">
    <location>
        <begin position="26"/>
        <end position="47"/>
    </location>
</feature>
<evidence type="ECO:0000256" key="2">
    <source>
        <dbReference type="ARBA" id="ARBA00004752"/>
    </source>
</evidence>
<comment type="subcellular location">
    <subcellularLocation>
        <location evidence="1">Cell membrane</location>
    </subcellularLocation>
</comment>
<evidence type="ECO:0000256" key="10">
    <source>
        <dbReference type="ARBA" id="ARBA00022801"/>
    </source>
</evidence>
<keyword evidence="11" id="KW-0133">Cell shape</keyword>
<organism evidence="22 23">
    <name type="scientific">Terriglobus albidus</name>
    <dbReference type="NCBI Taxonomy" id="1592106"/>
    <lineage>
        <taxon>Bacteria</taxon>
        <taxon>Pseudomonadati</taxon>
        <taxon>Acidobacteriota</taxon>
        <taxon>Terriglobia</taxon>
        <taxon>Terriglobales</taxon>
        <taxon>Acidobacteriaceae</taxon>
        <taxon>Terriglobus</taxon>
    </lineage>
</organism>
<dbReference type="PANTHER" id="PTHR32282">
    <property type="entry name" value="BINDING PROTEIN TRANSPEPTIDASE, PUTATIVE-RELATED"/>
    <property type="match status" value="1"/>
</dbReference>
<evidence type="ECO:0000256" key="5">
    <source>
        <dbReference type="ARBA" id="ARBA00022475"/>
    </source>
</evidence>
<dbReference type="Pfam" id="PF00912">
    <property type="entry name" value="Transgly"/>
    <property type="match status" value="1"/>
</dbReference>
<dbReference type="GO" id="GO:0008955">
    <property type="term" value="F:peptidoglycan glycosyltransferase activity"/>
    <property type="evidence" value="ECO:0007669"/>
    <property type="project" value="UniProtKB-EC"/>
</dbReference>
<dbReference type="Pfam" id="PF00905">
    <property type="entry name" value="Transpeptidase"/>
    <property type="match status" value="1"/>
</dbReference>
<keyword evidence="9" id="KW-0808">Transferase</keyword>
<reference evidence="22 23" key="1">
    <citation type="submission" date="2019-08" db="EMBL/GenBank/DDBJ databases">
        <title>Complete genome sequence of Terriglobus albidus strain ORNL.</title>
        <authorList>
            <person name="Podar M."/>
        </authorList>
    </citation>
    <scope>NUCLEOTIDE SEQUENCE [LARGE SCALE GENOMIC DNA]</scope>
    <source>
        <strain evidence="22 23">ORNL</strain>
    </source>
</reference>
<evidence type="ECO:0000256" key="9">
    <source>
        <dbReference type="ARBA" id="ARBA00022679"/>
    </source>
</evidence>
<dbReference type="InterPro" id="IPR036950">
    <property type="entry name" value="PBP_transglycosylase"/>
</dbReference>
<dbReference type="GO" id="GO:0009252">
    <property type="term" value="P:peptidoglycan biosynthetic process"/>
    <property type="evidence" value="ECO:0007669"/>
    <property type="project" value="UniProtKB-KW"/>
</dbReference>
<evidence type="ECO:0000256" key="14">
    <source>
        <dbReference type="ARBA" id="ARBA00023268"/>
    </source>
</evidence>
<evidence type="ECO:0000256" key="19">
    <source>
        <dbReference type="SAM" id="Phobius"/>
    </source>
</evidence>
<dbReference type="GO" id="GO:0005886">
    <property type="term" value="C:plasma membrane"/>
    <property type="evidence" value="ECO:0007669"/>
    <property type="project" value="UniProtKB-SubCell"/>
</dbReference>
<dbReference type="KEGG" id="talb:FTW19_24445"/>
<evidence type="ECO:0000313" key="22">
    <source>
        <dbReference type="EMBL" id="QEE30872.1"/>
    </source>
</evidence>
<evidence type="ECO:0000256" key="1">
    <source>
        <dbReference type="ARBA" id="ARBA00004236"/>
    </source>
</evidence>
<evidence type="ECO:0000256" key="16">
    <source>
        <dbReference type="ARBA" id="ARBA00034000"/>
    </source>
</evidence>
<dbReference type="FunFam" id="1.10.3810.10:FF:000001">
    <property type="entry name" value="Penicillin-binding protein 1A"/>
    <property type="match status" value="1"/>
</dbReference>
<dbReference type="Gene3D" id="1.10.3810.10">
    <property type="entry name" value="Biosynthetic peptidoglycan transglycosylase-like"/>
    <property type="match status" value="1"/>
</dbReference>
<comment type="catalytic activity">
    <reaction evidence="16">
        <text>Preferential cleavage: (Ac)2-L-Lys-D-Ala-|-D-Ala. Also transpeptidation of peptidyl-alanyl moieties that are N-acyl substituents of D-alanine.</text>
        <dbReference type="EC" id="3.4.16.4"/>
    </reaction>
</comment>
<dbReference type="InterPro" id="IPR001264">
    <property type="entry name" value="Glyco_trans_51"/>
</dbReference>
<evidence type="ECO:0000256" key="11">
    <source>
        <dbReference type="ARBA" id="ARBA00022960"/>
    </source>
</evidence>
<name>A0A5B9EFL9_9BACT</name>
<keyword evidence="7" id="KW-0645">Protease</keyword>
<accession>A0A5B9EFL9</accession>
<keyword evidence="8" id="KW-0328">Glycosyltransferase</keyword>
<dbReference type="SUPFAM" id="SSF56601">
    <property type="entry name" value="beta-lactamase/transpeptidase-like"/>
    <property type="match status" value="1"/>
</dbReference>
<dbReference type="OrthoDB" id="9766909at2"/>
<keyword evidence="14" id="KW-0511">Multifunctional enzyme</keyword>
<evidence type="ECO:0000256" key="15">
    <source>
        <dbReference type="ARBA" id="ARBA00023316"/>
    </source>
</evidence>
<evidence type="ECO:0000256" key="8">
    <source>
        <dbReference type="ARBA" id="ARBA00022676"/>
    </source>
</evidence>
<comment type="pathway">
    <text evidence="2">Cell wall biogenesis; peptidoglycan biosynthesis.</text>
</comment>
<dbReference type="Proteomes" id="UP000321820">
    <property type="component" value="Chromosome"/>
</dbReference>
<dbReference type="InterPro" id="IPR012338">
    <property type="entry name" value="Beta-lactam/transpept-like"/>
</dbReference>
<dbReference type="SUPFAM" id="SSF53955">
    <property type="entry name" value="Lysozyme-like"/>
    <property type="match status" value="1"/>
</dbReference>
<keyword evidence="6" id="KW-0121">Carboxypeptidase</keyword>
<keyword evidence="10" id="KW-0378">Hydrolase</keyword>
<keyword evidence="15" id="KW-0961">Cell wall biogenesis/degradation</keyword>
<dbReference type="AlphaFoldDB" id="A0A5B9EFL9"/>
<evidence type="ECO:0000256" key="12">
    <source>
        <dbReference type="ARBA" id="ARBA00022984"/>
    </source>
</evidence>
<feature type="compositionally biased region" description="Polar residues" evidence="18">
    <location>
        <begin position="789"/>
        <end position="799"/>
    </location>
</feature>
<comment type="catalytic activity">
    <reaction evidence="17">
        <text>[GlcNAc-(1-&gt;4)-Mur2Ac(oyl-L-Ala-gamma-D-Glu-L-Lys-D-Ala-D-Ala)](n)-di-trans,octa-cis-undecaprenyl diphosphate + beta-D-GlcNAc-(1-&gt;4)-Mur2Ac(oyl-L-Ala-gamma-D-Glu-L-Lys-D-Ala-D-Ala)-di-trans,octa-cis-undecaprenyl diphosphate = [GlcNAc-(1-&gt;4)-Mur2Ac(oyl-L-Ala-gamma-D-Glu-L-Lys-D-Ala-D-Ala)](n+1)-di-trans,octa-cis-undecaprenyl diphosphate + di-trans,octa-cis-undecaprenyl diphosphate + H(+)</text>
        <dbReference type="Rhea" id="RHEA:23708"/>
        <dbReference type="Rhea" id="RHEA-COMP:9602"/>
        <dbReference type="Rhea" id="RHEA-COMP:9603"/>
        <dbReference type="ChEBI" id="CHEBI:15378"/>
        <dbReference type="ChEBI" id="CHEBI:58405"/>
        <dbReference type="ChEBI" id="CHEBI:60033"/>
        <dbReference type="ChEBI" id="CHEBI:78435"/>
        <dbReference type="EC" id="2.4.99.28"/>
    </reaction>
</comment>
<evidence type="ECO:0000256" key="7">
    <source>
        <dbReference type="ARBA" id="ARBA00022670"/>
    </source>
</evidence>
<keyword evidence="13 19" id="KW-0472">Membrane</keyword>
<evidence type="ECO:0000256" key="18">
    <source>
        <dbReference type="SAM" id="MobiDB-lite"/>
    </source>
</evidence>
<evidence type="ECO:0000256" key="3">
    <source>
        <dbReference type="ARBA" id="ARBA00007090"/>
    </source>
</evidence>
<dbReference type="EMBL" id="CP042806">
    <property type="protein sequence ID" value="QEE30872.1"/>
    <property type="molecule type" value="Genomic_DNA"/>
</dbReference>
<dbReference type="GO" id="GO:0008658">
    <property type="term" value="F:penicillin binding"/>
    <property type="evidence" value="ECO:0007669"/>
    <property type="project" value="InterPro"/>
</dbReference>
<evidence type="ECO:0000259" key="21">
    <source>
        <dbReference type="Pfam" id="PF00912"/>
    </source>
</evidence>
<dbReference type="GO" id="GO:0030288">
    <property type="term" value="C:outer membrane-bounded periplasmic space"/>
    <property type="evidence" value="ECO:0007669"/>
    <property type="project" value="TreeGrafter"/>
</dbReference>
<comment type="similarity">
    <text evidence="3">In the C-terminal section; belongs to the transpeptidase family.</text>
</comment>
<dbReference type="InterPro" id="IPR023346">
    <property type="entry name" value="Lysozyme-like_dom_sf"/>
</dbReference>
<dbReference type="InterPro" id="IPR001460">
    <property type="entry name" value="PCN-bd_Tpept"/>
</dbReference>
<evidence type="ECO:0000256" key="17">
    <source>
        <dbReference type="ARBA" id="ARBA00049902"/>
    </source>
</evidence>
<dbReference type="InterPro" id="IPR050396">
    <property type="entry name" value="Glycosyltr_51/Transpeptidase"/>
</dbReference>
<feature type="domain" description="Penicillin-binding protein transpeptidase" evidence="20">
    <location>
        <begin position="437"/>
        <end position="681"/>
    </location>
</feature>
<feature type="region of interest" description="Disordered" evidence="18">
    <location>
        <begin position="789"/>
        <end position="864"/>
    </location>
</feature>
<evidence type="ECO:0000313" key="23">
    <source>
        <dbReference type="Proteomes" id="UP000321820"/>
    </source>
</evidence>
<keyword evidence="19" id="KW-0812">Transmembrane</keyword>
<evidence type="ECO:0000256" key="4">
    <source>
        <dbReference type="ARBA" id="ARBA00007739"/>
    </source>
</evidence>
<evidence type="ECO:0000256" key="13">
    <source>
        <dbReference type="ARBA" id="ARBA00023136"/>
    </source>
</evidence>
<dbReference type="NCBIfam" id="TIGR02074">
    <property type="entry name" value="PBP_1a_fam"/>
    <property type="match status" value="1"/>
</dbReference>
<gene>
    <name evidence="22" type="ORF">FTW19_24445</name>
</gene>
<proteinExistence type="inferred from homology"/>
<dbReference type="GO" id="GO:0071555">
    <property type="term" value="P:cell wall organization"/>
    <property type="evidence" value="ECO:0007669"/>
    <property type="project" value="UniProtKB-KW"/>
</dbReference>
<feature type="compositionally biased region" description="Pro residues" evidence="18">
    <location>
        <begin position="816"/>
        <end position="830"/>
    </location>
</feature>
<keyword evidence="12" id="KW-0573">Peptidoglycan synthesis</keyword>
<dbReference type="GO" id="GO:0006508">
    <property type="term" value="P:proteolysis"/>
    <property type="evidence" value="ECO:0007669"/>
    <property type="project" value="UniProtKB-KW"/>
</dbReference>
<dbReference type="GO" id="GO:0008360">
    <property type="term" value="P:regulation of cell shape"/>
    <property type="evidence" value="ECO:0007669"/>
    <property type="project" value="UniProtKB-KW"/>
</dbReference>
<evidence type="ECO:0000259" key="20">
    <source>
        <dbReference type="Pfam" id="PF00905"/>
    </source>
</evidence>
<keyword evidence="5" id="KW-1003">Cell membrane</keyword>
<dbReference type="GO" id="GO:0009002">
    <property type="term" value="F:serine-type D-Ala-D-Ala carboxypeptidase activity"/>
    <property type="evidence" value="ECO:0007669"/>
    <property type="project" value="UniProtKB-EC"/>
</dbReference>
<keyword evidence="23" id="KW-1185">Reference proteome</keyword>
<evidence type="ECO:0000256" key="6">
    <source>
        <dbReference type="ARBA" id="ARBA00022645"/>
    </source>
</evidence>
<dbReference type="PANTHER" id="PTHR32282:SF11">
    <property type="entry name" value="PENICILLIN-BINDING PROTEIN 1B"/>
    <property type="match status" value="1"/>
</dbReference>
<dbReference type="Gene3D" id="3.40.710.10">
    <property type="entry name" value="DD-peptidase/beta-lactamase superfamily"/>
    <property type="match status" value="1"/>
</dbReference>
<protein>
    <submittedName>
        <fullName evidence="22">PBP1A family penicillin-binding protein</fullName>
    </submittedName>
</protein>
<feature type="domain" description="Glycosyl transferase family 51" evidence="21">
    <location>
        <begin position="165"/>
        <end position="336"/>
    </location>
</feature>